<gene>
    <name evidence="2" type="ORF">B7463_g3983</name>
</gene>
<reference evidence="2 3" key="1">
    <citation type="submission" date="2018-05" db="EMBL/GenBank/DDBJ databases">
        <title>Draft genome sequence of Scytalidium lignicola DSM 105466, a ubiquitous saprotrophic fungus.</title>
        <authorList>
            <person name="Buettner E."/>
            <person name="Gebauer A.M."/>
            <person name="Hofrichter M."/>
            <person name="Liers C."/>
            <person name="Kellner H."/>
        </authorList>
    </citation>
    <scope>NUCLEOTIDE SEQUENCE [LARGE SCALE GENOMIC DNA]</scope>
    <source>
        <strain evidence="2 3">DSM 105466</strain>
    </source>
</reference>
<accession>A0A3E2HG65</accession>
<name>A0A3E2HG65_SCYLI</name>
<proteinExistence type="predicted"/>
<organism evidence="2 3">
    <name type="scientific">Scytalidium lignicola</name>
    <name type="common">Hyphomycete</name>
    <dbReference type="NCBI Taxonomy" id="5539"/>
    <lineage>
        <taxon>Eukaryota</taxon>
        <taxon>Fungi</taxon>
        <taxon>Dikarya</taxon>
        <taxon>Ascomycota</taxon>
        <taxon>Pezizomycotina</taxon>
        <taxon>Leotiomycetes</taxon>
        <taxon>Leotiomycetes incertae sedis</taxon>
        <taxon>Scytalidium</taxon>
    </lineage>
</organism>
<dbReference type="EMBL" id="NCSJ02000056">
    <property type="protein sequence ID" value="RFU32377.1"/>
    <property type="molecule type" value="Genomic_DNA"/>
</dbReference>
<evidence type="ECO:0000256" key="1">
    <source>
        <dbReference type="SAM" id="SignalP"/>
    </source>
</evidence>
<evidence type="ECO:0000313" key="3">
    <source>
        <dbReference type="Proteomes" id="UP000258309"/>
    </source>
</evidence>
<evidence type="ECO:0000313" key="2">
    <source>
        <dbReference type="EMBL" id="RFU32377.1"/>
    </source>
</evidence>
<feature type="non-terminal residue" evidence="2">
    <location>
        <position position="490"/>
    </location>
</feature>
<keyword evidence="1" id="KW-0732">Signal</keyword>
<keyword evidence="3" id="KW-1185">Reference proteome</keyword>
<dbReference type="Proteomes" id="UP000258309">
    <property type="component" value="Unassembled WGS sequence"/>
</dbReference>
<sequence>MFIYKTVALFLLFAIAFIPLATAENQTYTNETEEEESEDRWESYVSTVYSFYNLTDWSYYNYSSNERAARSSMVRCNGKFYDPLDFKGGVNDAYAIAFHLATEVAVSAAQSRNGTLFDVAVVQSNEEYKNMMAQIQQDLKGNRSAADLSNILSILTLSRSIYYTETDWNPGWRWDDWIGIPTYKAYYHRIYNYLKYGPPPPFTPDPTPVFTSILQSLRLATEDSLGVTLNYTGYRYDKGIHLSLPWELNETFTRALKNAMASLAAPGESAEFRGPYSSPQVDWYSHSNDHVNYGGEDGLKLAQEQAIKGAEMVEMDAAHRHGEFICGNYYMKEELRIMEEMKANGTWVEPLYSSKVQVPWECKNWEECWRAWPWKSDISRTSKSSSWIVYFLYDGPQNSLDYFYSRTHRIISTDFLIHLFFFTSNEAQVAKVYDMLQKYQDILLSMAKAPDWSPVALIRPSLLRTQSFLHDAAKGIRLAGRNPIMPLNAT</sequence>
<feature type="chain" id="PRO_5017676034" evidence="1">
    <location>
        <begin position="24"/>
        <end position="490"/>
    </location>
</feature>
<comment type="caution">
    <text evidence="2">The sequence shown here is derived from an EMBL/GenBank/DDBJ whole genome shotgun (WGS) entry which is preliminary data.</text>
</comment>
<feature type="signal peptide" evidence="1">
    <location>
        <begin position="1"/>
        <end position="23"/>
    </location>
</feature>
<protein>
    <submittedName>
        <fullName evidence="2">Uncharacterized protein</fullName>
    </submittedName>
</protein>
<dbReference type="AlphaFoldDB" id="A0A3E2HG65"/>
<feature type="non-terminal residue" evidence="2">
    <location>
        <position position="1"/>
    </location>
</feature>
<dbReference type="OrthoDB" id="3531276at2759"/>